<protein>
    <submittedName>
        <fullName evidence="2">Uncharacterized protein</fullName>
    </submittedName>
</protein>
<comment type="caution">
    <text evidence="2">The sequence shown here is derived from an EMBL/GenBank/DDBJ whole genome shotgun (WGS) entry which is preliminary data.</text>
</comment>
<reference evidence="2 3" key="1">
    <citation type="submission" date="2018-11" db="EMBL/GenBank/DDBJ databases">
        <title>Genome assembly of Steccherinum ochraceum LE-BIN_3174, the white-rot fungus of the Steccherinaceae family (The Residual Polyporoid clade, Polyporales, Basidiomycota).</title>
        <authorList>
            <person name="Fedorova T.V."/>
            <person name="Glazunova O.A."/>
            <person name="Landesman E.O."/>
            <person name="Moiseenko K.V."/>
            <person name="Psurtseva N.V."/>
            <person name="Savinova O.S."/>
            <person name="Shakhova N.V."/>
            <person name="Tyazhelova T.V."/>
            <person name="Vasina D.V."/>
        </authorList>
    </citation>
    <scope>NUCLEOTIDE SEQUENCE [LARGE SCALE GENOMIC DNA]</scope>
    <source>
        <strain evidence="2 3">LE-BIN_3174</strain>
    </source>
</reference>
<proteinExistence type="predicted"/>
<evidence type="ECO:0000256" key="1">
    <source>
        <dbReference type="SAM" id="MobiDB-lite"/>
    </source>
</evidence>
<dbReference type="EMBL" id="RWJN01000170">
    <property type="protein sequence ID" value="TCD65636.1"/>
    <property type="molecule type" value="Genomic_DNA"/>
</dbReference>
<organism evidence="2 3">
    <name type="scientific">Steccherinum ochraceum</name>
    <dbReference type="NCBI Taxonomy" id="92696"/>
    <lineage>
        <taxon>Eukaryota</taxon>
        <taxon>Fungi</taxon>
        <taxon>Dikarya</taxon>
        <taxon>Basidiomycota</taxon>
        <taxon>Agaricomycotina</taxon>
        <taxon>Agaricomycetes</taxon>
        <taxon>Polyporales</taxon>
        <taxon>Steccherinaceae</taxon>
        <taxon>Steccherinum</taxon>
    </lineage>
</organism>
<keyword evidence="3" id="KW-1185">Reference proteome</keyword>
<evidence type="ECO:0000313" key="2">
    <source>
        <dbReference type="EMBL" id="TCD65636.1"/>
    </source>
</evidence>
<evidence type="ECO:0000313" key="3">
    <source>
        <dbReference type="Proteomes" id="UP000292702"/>
    </source>
</evidence>
<accession>A0A4R0REQ5</accession>
<dbReference type="Proteomes" id="UP000292702">
    <property type="component" value="Unassembled WGS sequence"/>
</dbReference>
<sequence>MTTRHRTLVSTASPDRFKPIPSDAIAIRPVRDSLHGDNHMGPLPAAAALTNTSWFKSATYLMEFTLALNDLEHDMPHISAIVSRALELSNRSRLLTVRLEWTSGLHVAMDPHGTLDVVLWQKRLEDLIPDLIAIFRTVSLTLALHTLWLRVIMDRREEVQVNSPHWEALDGALASPVNDSIQRYELKVSRSHVLGDPSKLMRKSRCMNDVIQALLPKFTANRAPVDPHCTSCILHKRGPLAAENTDSDGEERDVIAKSEANEEKDVGGDYDS</sequence>
<name>A0A4R0REQ5_9APHY</name>
<dbReference type="AlphaFoldDB" id="A0A4R0REQ5"/>
<feature type="compositionally biased region" description="Basic and acidic residues" evidence="1">
    <location>
        <begin position="252"/>
        <end position="272"/>
    </location>
</feature>
<feature type="region of interest" description="Disordered" evidence="1">
    <location>
        <begin position="240"/>
        <end position="272"/>
    </location>
</feature>
<gene>
    <name evidence="2" type="ORF">EIP91_002404</name>
</gene>